<feature type="transmembrane region" description="Helical" evidence="6">
    <location>
        <begin position="118"/>
        <end position="139"/>
    </location>
</feature>
<evidence type="ECO:0000256" key="1">
    <source>
        <dbReference type="ARBA" id="ARBA00004651"/>
    </source>
</evidence>
<feature type="transmembrane region" description="Helical" evidence="6">
    <location>
        <begin position="6"/>
        <end position="28"/>
    </location>
</feature>
<keyword evidence="2" id="KW-1003">Cell membrane</keyword>
<evidence type="ECO:0000313" key="7">
    <source>
        <dbReference type="EMBL" id="MCX2524577.1"/>
    </source>
</evidence>
<sequence length="212" mass="22551">MTLTQWLPLAVVCSLGAVSPGPSLAMVLRHTLKGGASRGMMAAVSHALGVGAYALLTVAGIGWLFEQWPMLYQGVSLLGACYLAWVGVQALSAARQPSATDATAVPATVDPSPWKDGICIALANPKLIVFFLALLSQFVDPTSTTSDRATIVLTALIIDGLWYVMVALVLSRPRPLGWLRQRESMIERLTGWVLLALAAGVFLDTFMMVGPL</sequence>
<keyword evidence="8" id="KW-1185">Reference proteome</keyword>
<accession>A0AA41ZGZ1</accession>
<gene>
    <name evidence="7" type="ORF">OQ287_10005</name>
</gene>
<dbReference type="PANTHER" id="PTHR30086:SF16">
    <property type="entry name" value="AMINO ACID EFFLUX PERMEASE RHTB FAMILY"/>
    <property type="match status" value="1"/>
</dbReference>
<organism evidence="7 8">
    <name type="scientific">Larsenimonas rhizosphaerae</name>
    <dbReference type="NCBI Taxonomy" id="2944682"/>
    <lineage>
        <taxon>Bacteria</taxon>
        <taxon>Pseudomonadati</taxon>
        <taxon>Pseudomonadota</taxon>
        <taxon>Gammaproteobacteria</taxon>
        <taxon>Oceanospirillales</taxon>
        <taxon>Halomonadaceae</taxon>
        <taxon>Larsenimonas</taxon>
    </lineage>
</organism>
<feature type="transmembrane region" description="Helical" evidence="6">
    <location>
        <begin position="191"/>
        <end position="209"/>
    </location>
</feature>
<dbReference type="Pfam" id="PF01810">
    <property type="entry name" value="LysE"/>
    <property type="match status" value="1"/>
</dbReference>
<reference evidence="7" key="1">
    <citation type="submission" date="2022-11" db="EMBL/GenBank/DDBJ databases">
        <title>Larsenimonas rhizosphaerae sp. nov., isolated from a tidal mudflat.</title>
        <authorList>
            <person name="Lee S.D."/>
            <person name="Kim I.S."/>
        </authorList>
    </citation>
    <scope>NUCLEOTIDE SEQUENCE</scope>
    <source>
        <strain evidence="7">GH2-1</strain>
    </source>
</reference>
<dbReference type="Proteomes" id="UP001165678">
    <property type="component" value="Unassembled WGS sequence"/>
</dbReference>
<dbReference type="EMBL" id="JAPIVE010000002">
    <property type="protein sequence ID" value="MCX2524577.1"/>
    <property type="molecule type" value="Genomic_DNA"/>
</dbReference>
<dbReference type="AlphaFoldDB" id="A0AA41ZGZ1"/>
<keyword evidence="3 6" id="KW-0812">Transmembrane</keyword>
<evidence type="ECO:0000256" key="4">
    <source>
        <dbReference type="ARBA" id="ARBA00022989"/>
    </source>
</evidence>
<dbReference type="GO" id="GO:0005886">
    <property type="term" value="C:plasma membrane"/>
    <property type="evidence" value="ECO:0007669"/>
    <property type="project" value="UniProtKB-SubCell"/>
</dbReference>
<feature type="transmembrane region" description="Helical" evidence="6">
    <location>
        <begin position="40"/>
        <end position="65"/>
    </location>
</feature>
<evidence type="ECO:0000256" key="6">
    <source>
        <dbReference type="SAM" id="Phobius"/>
    </source>
</evidence>
<evidence type="ECO:0000256" key="3">
    <source>
        <dbReference type="ARBA" id="ARBA00022692"/>
    </source>
</evidence>
<name>A0AA41ZGZ1_9GAMM</name>
<dbReference type="RefSeq" id="WP_265896329.1">
    <property type="nucleotide sequence ID" value="NZ_JAPIVE010000002.1"/>
</dbReference>
<evidence type="ECO:0000256" key="5">
    <source>
        <dbReference type="ARBA" id="ARBA00023136"/>
    </source>
</evidence>
<comment type="subcellular location">
    <subcellularLocation>
        <location evidence="1">Cell membrane</location>
        <topology evidence="1">Multi-pass membrane protein</topology>
    </subcellularLocation>
</comment>
<evidence type="ECO:0000256" key="2">
    <source>
        <dbReference type="ARBA" id="ARBA00022475"/>
    </source>
</evidence>
<keyword evidence="5 6" id="KW-0472">Membrane</keyword>
<evidence type="ECO:0000313" key="8">
    <source>
        <dbReference type="Proteomes" id="UP001165678"/>
    </source>
</evidence>
<dbReference type="PIRSF" id="PIRSF006324">
    <property type="entry name" value="LeuE"/>
    <property type="match status" value="1"/>
</dbReference>
<feature type="transmembrane region" description="Helical" evidence="6">
    <location>
        <begin position="151"/>
        <end position="170"/>
    </location>
</feature>
<dbReference type="GO" id="GO:0015171">
    <property type="term" value="F:amino acid transmembrane transporter activity"/>
    <property type="evidence" value="ECO:0007669"/>
    <property type="project" value="TreeGrafter"/>
</dbReference>
<comment type="caution">
    <text evidence="7">The sequence shown here is derived from an EMBL/GenBank/DDBJ whole genome shotgun (WGS) entry which is preliminary data.</text>
</comment>
<keyword evidence="4 6" id="KW-1133">Transmembrane helix</keyword>
<protein>
    <submittedName>
        <fullName evidence="7">LysE family translocator</fullName>
    </submittedName>
</protein>
<dbReference type="PANTHER" id="PTHR30086">
    <property type="entry name" value="ARGININE EXPORTER PROTEIN ARGO"/>
    <property type="match status" value="1"/>
</dbReference>
<dbReference type="InterPro" id="IPR001123">
    <property type="entry name" value="LeuE-type"/>
</dbReference>
<proteinExistence type="predicted"/>